<dbReference type="KEGG" id="apro:F751_3033"/>
<proteinExistence type="predicted"/>
<dbReference type="OrthoDB" id="341511at2759"/>
<evidence type="ECO:0000313" key="2">
    <source>
        <dbReference type="Proteomes" id="UP000028924"/>
    </source>
</evidence>
<dbReference type="GeneID" id="23614424"/>
<organism evidence="1 2">
    <name type="scientific">Auxenochlorella protothecoides</name>
    <name type="common">Green microalga</name>
    <name type="synonym">Chlorella protothecoides</name>
    <dbReference type="NCBI Taxonomy" id="3075"/>
    <lineage>
        <taxon>Eukaryota</taxon>
        <taxon>Viridiplantae</taxon>
        <taxon>Chlorophyta</taxon>
        <taxon>core chlorophytes</taxon>
        <taxon>Trebouxiophyceae</taxon>
        <taxon>Chlorellales</taxon>
        <taxon>Chlorellaceae</taxon>
        <taxon>Auxenochlorella</taxon>
    </lineage>
</organism>
<accession>A0A087SF11</accession>
<dbReference type="STRING" id="3075.A0A087SF11"/>
<name>A0A087SF11_AUXPR</name>
<dbReference type="EMBL" id="KL662107">
    <property type="protein sequence ID" value="KFM24315.1"/>
    <property type="molecule type" value="Genomic_DNA"/>
</dbReference>
<evidence type="ECO:0000313" key="1">
    <source>
        <dbReference type="EMBL" id="KFM24315.1"/>
    </source>
</evidence>
<keyword evidence="2" id="KW-1185">Reference proteome</keyword>
<dbReference type="AlphaFoldDB" id="A0A087SF11"/>
<reference evidence="1 2" key="1">
    <citation type="journal article" date="2014" name="BMC Genomics">
        <title>Oil accumulation mechanisms of the oleaginous microalga Chlorella protothecoides revealed through its genome, transcriptomes, and proteomes.</title>
        <authorList>
            <person name="Gao C."/>
            <person name="Wang Y."/>
            <person name="Shen Y."/>
            <person name="Yan D."/>
            <person name="He X."/>
            <person name="Dai J."/>
            <person name="Wu Q."/>
        </authorList>
    </citation>
    <scope>NUCLEOTIDE SEQUENCE [LARGE SCALE GENOMIC DNA]</scope>
    <source>
        <strain evidence="1 2">0710</strain>
    </source>
</reference>
<sequence length="142" mass="15023">MVQRTVGKLAFADPFVMDVVVEDGTMAVTARLGHQFMADFFGTSPSAYESLLSDPACRAEAAGLAKDLTVLLAQYCGLMTGEDSGALSAVLRWARLLHAFTLSSKDGPLIVEDLPGQLSAAEAGQLLERSAGKGAQSRHRPQ</sequence>
<protein>
    <submittedName>
        <fullName evidence="1">Uncharacterized protein</fullName>
    </submittedName>
</protein>
<dbReference type="Proteomes" id="UP000028924">
    <property type="component" value="Unassembled WGS sequence"/>
</dbReference>
<dbReference type="RefSeq" id="XP_011397203.1">
    <property type="nucleotide sequence ID" value="XM_011398901.1"/>
</dbReference>
<gene>
    <name evidence="1" type="ORF">F751_3033</name>
</gene>